<evidence type="ECO:0000259" key="2">
    <source>
        <dbReference type="Pfam" id="PF00487"/>
    </source>
</evidence>
<dbReference type="PANTHER" id="PTHR19353">
    <property type="entry name" value="FATTY ACID DESATURASE 2"/>
    <property type="match status" value="1"/>
</dbReference>
<feature type="transmembrane region" description="Helical" evidence="1">
    <location>
        <begin position="182"/>
        <end position="202"/>
    </location>
</feature>
<sequence>MLNKPQLARIRAYQTPSDAMAAWQVFFTFGLYLFTITAMYAATDISVWLTLALSIPAAGLIVRIFMLQHDCGHNALFRSARFNWFAGGACSLVTLTPFAYWRRLHARHHGMWNNLDKRGIPADFYSDCLTLAEYRALGPARRWLYRTTHHPLLIHMVLPSVIFMVLYRLPFDTPRSCRREHLSVYLLNFSLVAVFTTLVLAFELSDVLLVHLPSIALAATIGIWLFSVQHRFEEAQWTRQQDWNLPQAALHGTSYLKLPRVLQWFSGNIGFHHMHHLRPGIPNYRLQASHEECPDISGAATVLTLRDALRAPSFVLWDEDLEQMVPFPSR</sequence>
<feature type="transmembrane region" description="Helical" evidence="1">
    <location>
        <begin position="82"/>
        <end position="101"/>
    </location>
</feature>
<feature type="transmembrane region" description="Helical" evidence="1">
    <location>
        <begin position="152"/>
        <end position="170"/>
    </location>
</feature>
<feature type="domain" description="Fatty acid desaturase" evidence="2">
    <location>
        <begin position="47"/>
        <end position="295"/>
    </location>
</feature>
<dbReference type="Pfam" id="PF00487">
    <property type="entry name" value="FA_desaturase"/>
    <property type="match status" value="1"/>
</dbReference>
<name>A0A1S8D2J5_9PROT</name>
<dbReference type="Proteomes" id="UP000054844">
    <property type="component" value="Unassembled WGS sequence"/>
</dbReference>
<accession>A0A1S8D2J5</accession>
<organism evidence="3 4">
    <name type="scientific">Roseomonas mucosa</name>
    <dbReference type="NCBI Taxonomy" id="207340"/>
    <lineage>
        <taxon>Bacteria</taxon>
        <taxon>Pseudomonadati</taxon>
        <taxon>Pseudomonadota</taxon>
        <taxon>Alphaproteobacteria</taxon>
        <taxon>Acetobacterales</taxon>
        <taxon>Roseomonadaceae</taxon>
        <taxon>Roseomonas</taxon>
    </lineage>
</organism>
<dbReference type="RefSeq" id="WP_076970383.1">
    <property type="nucleotide sequence ID" value="NZ_LLWF02000087.1"/>
</dbReference>
<gene>
    <name evidence="3" type="ORF">APZ41_017730</name>
</gene>
<dbReference type="STRING" id="207340.APZ41_017730"/>
<keyword evidence="1" id="KW-1133">Transmembrane helix</keyword>
<reference evidence="3" key="1">
    <citation type="submission" date="2016-12" db="EMBL/GenBank/DDBJ databases">
        <title>Draft genome sequence of Roseomonas mucosa strain AU37, isolated from a peripheral intravenous catheter.</title>
        <authorList>
            <person name="Choudhury M.A."/>
            <person name="Sidjabat H.E."/>
            <person name="Wailan A.M."/>
            <person name="Zhang L."/>
            <person name="Marsh N.M."/>
            <person name="Rickard C.M."/>
            <person name="Davies M."/>
            <person name="Mcmillan D.J."/>
        </authorList>
    </citation>
    <scope>NUCLEOTIDE SEQUENCE [LARGE SCALE GENOMIC DNA]</scope>
    <source>
        <strain evidence="3">AU37</strain>
    </source>
</reference>
<feature type="transmembrane region" description="Helical" evidence="1">
    <location>
        <begin position="208"/>
        <end position="226"/>
    </location>
</feature>
<proteinExistence type="predicted"/>
<feature type="transmembrane region" description="Helical" evidence="1">
    <location>
        <begin position="47"/>
        <end position="66"/>
    </location>
</feature>
<keyword evidence="4" id="KW-1185">Reference proteome</keyword>
<dbReference type="GO" id="GO:0016717">
    <property type="term" value="F:oxidoreductase activity, acting on paired donors, with oxidation of a pair of donors resulting in the reduction of molecular oxygen to two molecules of water"/>
    <property type="evidence" value="ECO:0007669"/>
    <property type="project" value="TreeGrafter"/>
</dbReference>
<dbReference type="AlphaFoldDB" id="A0A1S8D2J5"/>
<dbReference type="InterPro" id="IPR012171">
    <property type="entry name" value="Fatty_acid_desaturase"/>
</dbReference>
<dbReference type="PANTHER" id="PTHR19353:SF73">
    <property type="entry name" value="FATTY ACID DESATURASE"/>
    <property type="match status" value="1"/>
</dbReference>
<keyword evidence="1" id="KW-0472">Membrane</keyword>
<dbReference type="GO" id="GO:0016020">
    <property type="term" value="C:membrane"/>
    <property type="evidence" value="ECO:0007669"/>
    <property type="project" value="TreeGrafter"/>
</dbReference>
<feature type="transmembrane region" description="Helical" evidence="1">
    <location>
        <begin position="21"/>
        <end position="41"/>
    </location>
</feature>
<evidence type="ECO:0000256" key="1">
    <source>
        <dbReference type="SAM" id="Phobius"/>
    </source>
</evidence>
<keyword evidence="1" id="KW-0812">Transmembrane</keyword>
<evidence type="ECO:0000313" key="3">
    <source>
        <dbReference type="EMBL" id="ONH81828.1"/>
    </source>
</evidence>
<evidence type="ECO:0000313" key="4">
    <source>
        <dbReference type="Proteomes" id="UP000054844"/>
    </source>
</evidence>
<dbReference type="EMBL" id="LLWF02000087">
    <property type="protein sequence ID" value="ONH81828.1"/>
    <property type="molecule type" value="Genomic_DNA"/>
</dbReference>
<comment type="caution">
    <text evidence="3">The sequence shown here is derived from an EMBL/GenBank/DDBJ whole genome shotgun (WGS) entry which is preliminary data.</text>
</comment>
<dbReference type="GO" id="GO:0006629">
    <property type="term" value="P:lipid metabolic process"/>
    <property type="evidence" value="ECO:0007669"/>
    <property type="project" value="InterPro"/>
</dbReference>
<protein>
    <submittedName>
        <fullName evidence="3">Fatty acid desaturase</fullName>
    </submittedName>
</protein>
<dbReference type="InterPro" id="IPR005804">
    <property type="entry name" value="FA_desaturase_dom"/>
</dbReference>